<dbReference type="Proteomes" id="UP000735302">
    <property type="component" value="Unassembled WGS sequence"/>
</dbReference>
<proteinExistence type="predicted"/>
<gene>
    <name evidence="1" type="ORF">PoB_003300000</name>
</gene>
<keyword evidence="1" id="KW-0966">Cell projection</keyword>
<keyword evidence="1" id="KW-0969">Cilium</keyword>
<reference evidence="1 2" key="1">
    <citation type="journal article" date="2021" name="Elife">
        <title>Chloroplast acquisition without the gene transfer in kleptoplastic sea slugs, Plakobranchus ocellatus.</title>
        <authorList>
            <person name="Maeda T."/>
            <person name="Takahashi S."/>
            <person name="Yoshida T."/>
            <person name="Shimamura S."/>
            <person name="Takaki Y."/>
            <person name="Nagai Y."/>
            <person name="Toyoda A."/>
            <person name="Suzuki Y."/>
            <person name="Arimoto A."/>
            <person name="Ishii H."/>
            <person name="Satoh N."/>
            <person name="Nishiyama T."/>
            <person name="Hasebe M."/>
            <person name="Maruyama T."/>
            <person name="Minagawa J."/>
            <person name="Obokata J."/>
            <person name="Shigenobu S."/>
        </authorList>
    </citation>
    <scope>NUCLEOTIDE SEQUENCE [LARGE SCALE GENOMIC DNA]</scope>
</reference>
<keyword evidence="2" id="KW-1185">Reference proteome</keyword>
<keyword evidence="1" id="KW-0282">Flagellum</keyword>
<dbReference type="AlphaFoldDB" id="A0AAV4AI81"/>
<evidence type="ECO:0000313" key="2">
    <source>
        <dbReference type="Proteomes" id="UP000735302"/>
    </source>
</evidence>
<dbReference type="EMBL" id="BLXT01003775">
    <property type="protein sequence ID" value="GFO06495.1"/>
    <property type="molecule type" value="Genomic_DNA"/>
</dbReference>
<protein>
    <submittedName>
        <fullName evidence="1">Flagellar protein flil</fullName>
    </submittedName>
</protein>
<comment type="caution">
    <text evidence="1">The sequence shown here is derived from an EMBL/GenBank/DDBJ whole genome shotgun (WGS) entry which is preliminary data.</text>
</comment>
<sequence length="257" mass="29392">MNVSRLERPSVQMRKMSSMYLSRIFGLVAADANNLSSSSPMNNLRPELYNGINISKQPEGTLCLVLTERITNVTNLLPQTKVVVTSSSNNSSVSVFQTTTKNKPNRCWVKRNVYKRKQTLFNTTNATVINFSSHILTDPQTQLLSRNLNFCPTPHHINHIELSEDIHRFCRRLRLPEFFYDEENTKPHEPLPSFLQKPSSFTPNADRDPALDAFIKAVTKDLMTCQPRKCFPNIRTEEKRALAPSADSIKRHFGFTH</sequence>
<organism evidence="1 2">
    <name type="scientific">Plakobranchus ocellatus</name>
    <dbReference type="NCBI Taxonomy" id="259542"/>
    <lineage>
        <taxon>Eukaryota</taxon>
        <taxon>Metazoa</taxon>
        <taxon>Spiralia</taxon>
        <taxon>Lophotrochozoa</taxon>
        <taxon>Mollusca</taxon>
        <taxon>Gastropoda</taxon>
        <taxon>Heterobranchia</taxon>
        <taxon>Euthyneura</taxon>
        <taxon>Panpulmonata</taxon>
        <taxon>Sacoglossa</taxon>
        <taxon>Placobranchoidea</taxon>
        <taxon>Plakobranchidae</taxon>
        <taxon>Plakobranchus</taxon>
    </lineage>
</organism>
<name>A0AAV4AI81_9GAST</name>
<accession>A0AAV4AI81</accession>
<evidence type="ECO:0000313" key="1">
    <source>
        <dbReference type="EMBL" id="GFO06495.1"/>
    </source>
</evidence>